<keyword evidence="7" id="KW-1185">Reference proteome</keyword>
<evidence type="ECO:0000256" key="4">
    <source>
        <dbReference type="ARBA" id="ARBA00023136"/>
    </source>
</evidence>
<proteinExistence type="inferred from homology"/>
<comment type="similarity">
    <text evidence="5">Belongs to the TatC family.</text>
</comment>
<gene>
    <name evidence="6" type="primary">tatC1</name>
    <name evidence="5" type="synonym">tatC</name>
    <name evidence="6" type="ORF">GCM10008025_02120</name>
</gene>
<dbReference type="PANTHER" id="PTHR30371:SF4">
    <property type="entry name" value="SEC-INDEPENDENT PROTEIN TRANSLOCASE PROTEIN TATCD"/>
    <property type="match status" value="1"/>
</dbReference>
<comment type="subcellular location">
    <subcellularLocation>
        <location evidence="5">Cell membrane</location>
        <topology evidence="5">Multi-pass membrane protein</topology>
    </subcellularLocation>
    <subcellularLocation>
        <location evidence="1">Membrane</location>
        <topology evidence="1">Multi-pass membrane protein</topology>
    </subcellularLocation>
</comment>
<feature type="transmembrane region" description="Helical" evidence="5">
    <location>
        <begin position="65"/>
        <end position="92"/>
    </location>
</feature>
<dbReference type="PRINTS" id="PR01840">
    <property type="entry name" value="TATCFAMILY"/>
</dbReference>
<keyword evidence="5" id="KW-0813">Transport</keyword>
<dbReference type="PANTHER" id="PTHR30371">
    <property type="entry name" value="SEC-INDEPENDENT PROTEIN TRANSLOCASE PROTEIN TATC"/>
    <property type="match status" value="1"/>
</dbReference>
<dbReference type="PROSITE" id="PS51257">
    <property type="entry name" value="PROKAR_LIPOPROTEIN"/>
    <property type="match status" value="1"/>
</dbReference>
<dbReference type="AlphaFoldDB" id="A0A916RPR9"/>
<comment type="subunit">
    <text evidence="5">Forms a complex with TatA.</text>
</comment>
<keyword evidence="5" id="KW-1003">Cell membrane</keyword>
<feature type="transmembrane region" description="Helical" evidence="5">
    <location>
        <begin position="154"/>
        <end position="180"/>
    </location>
</feature>
<accession>A0A916RPR9</accession>
<feature type="transmembrane region" description="Helical" evidence="5">
    <location>
        <begin position="217"/>
        <end position="234"/>
    </location>
</feature>
<evidence type="ECO:0000313" key="7">
    <source>
        <dbReference type="Proteomes" id="UP000613512"/>
    </source>
</evidence>
<evidence type="ECO:0000256" key="1">
    <source>
        <dbReference type="ARBA" id="ARBA00004141"/>
    </source>
</evidence>
<comment type="caution">
    <text evidence="6">The sequence shown here is derived from an EMBL/GenBank/DDBJ whole genome shotgun (WGS) entry which is preliminary data.</text>
</comment>
<feature type="transmembrane region" description="Helical" evidence="5">
    <location>
        <begin position="104"/>
        <end position="134"/>
    </location>
</feature>
<keyword evidence="5" id="KW-0653">Protein transport</keyword>
<dbReference type="InterPro" id="IPR002033">
    <property type="entry name" value="TatC"/>
</dbReference>
<keyword evidence="5" id="KW-0811">Translocation</keyword>
<dbReference type="HAMAP" id="MF_00902">
    <property type="entry name" value="TatC"/>
    <property type="match status" value="1"/>
</dbReference>
<dbReference type="Proteomes" id="UP000613512">
    <property type="component" value="Unassembled WGS sequence"/>
</dbReference>
<dbReference type="GO" id="GO:0065002">
    <property type="term" value="P:intracellular protein transmembrane transport"/>
    <property type="evidence" value="ECO:0007669"/>
    <property type="project" value="TreeGrafter"/>
</dbReference>
<dbReference type="PROSITE" id="PS01218">
    <property type="entry name" value="TATC"/>
    <property type="match status" value="1"/>
</dbReference>
<keyword evidence="2 5" id="KW-0812">Transmembrane</keyword>
<dbReference type="NCBIfam" id="TIGR00945">
    <property type="entry name" value="tatC"/>
    <property type="match status" value="1"/>
</dbReference>
<sequence length="247" mass="28716">MARKNKEKDMHFTDHLSELRNRLIVTAIFFIACFIASYVYVKDIYRFFESHIDFQLAIIGIADVFWVYFTIAGVVALAATLPVLALQIWLFIKPGLTPREKRASLSYIPAIFLLFIAGLVAGYIMFIHLILPFLLSLNDGTFIEMFTVDRYFNFLFRITLPFAIIFEIPIISMFLTSVGILSPSFMRRTRKYAYFILVVVATMVTPPDFFLPIIVSIPFFLLYEVSVYLSAMVYRKKERKHKEFMEG</sequence>
<comment type="function">
    <text evidence="5">Part of the twin-arginine translocation (Tat) system that transports large folded proteins containing a characteristic twin-arginine motif in their signal peptide across membranes.</text>
</comment>
<keyword evidence="3 5" id="KW-1133">Transmembrane helix</keyword>
<dbReference type="GO" id="GO:0043953">
    <property type="term" value="P:protein transport by the Tat complex"/>
    <property type="evidence" value="ECO:0007669"/>
    <property type="project" value="UniProtKB-UniRule"/>
</dbReference>
<reference evidence="6" key="2">
    <citation type="submission" date="2020-09" db="EMBL/GenBank/DDBJ databases">
        <authorList>
            <person name="Sun Q."/>
            <person name="Zhou Y."/>
        </authorList>
    </citation>
    <scope>NUCLEOTIDE SEQUENCE</scope>
    <source>
        <strain evidence="6">CGMCC 1.12408</strain>
    </source>
</reference>
<dbReference type="InterPro" id="IPR019820">
    <property type="entry name" value="Sec-indep_translocase_CS"/>
</dbReference>
<dbReference type="RefSeq" id="WP_188382826.1">
    <property type="nucleotide sequence ID" value="NZ_BMEY01000001.1"/>
</dbReference>
<feature type="transmembrane region" description="Helical" evidence="5">
    <location>
        <begin position="192"/>
        <end position="211"/>
    </location>
</feature>
<organism evidence="6 7">
    <name type="scientific">Ornithinibacillus halotolerans</name>
    <dbReference type="NCBI Taxonomy" id="1274357"/>
    <lineage>
        <taxon>Bacteria</taxon>
        <taxon>Bacillati</taxon>
        <taxon>Bacillota</taxon>
        <taxon>Bacilli</taxon>
        <taxon>Bacillales</taxon>
        <taxon>Bacillaceae</taxon>
        <taxon>Ornithinibacillus</taxon>
    </lineage>
</organism>
<keyword evidence="4 5" id="KW-0472">Membrane</keyword>
<reference evidence="6" key="1">
    <citation type="journal article" date="2014" name="Int. J. Syst. Evol. Microbiol.">
        <title>Complete genome sequence of Corynebacterium casei LMG S-19264T (=DSM 44701T), isolated from a smear-ripened cheese.</title>
        <authorList>
            <consortium name="US DOE Joint Genome Institute (JGI-PGF)"/>
            <person name="Walter F."/>
            <person name="Albersmeier A."/>
            <person name="Kalinowski J."/>
            <person name="Ruckert C."/>
        </authorList>
    </citation>
    <scope>NUCLEOTIDE SEQUENCE</scope>
    <source>
        <strain evidence="6">CGMCC 1.12408</strain>
    </source>
</reference>
<dbReference type="GO" id="GO:0009977">
    <property type="term" value="F:proton motive force dependent protein transmembrane transporter activity"/>
    <property type="evidence" value="ECO:0007669"/>
    <property type="project" value="TreeGrafter"/>
</dbReference>
<evidence type="ECO:0000313" key="6">
    <source>
        <dbReference type="EMBL" id="GGA61738.1"/>
    </source>
</evidence>
<evidence type="ECO:0000256" key="2">
    <source>
        <dbReference type="ARBA" id="ARBA00022692"/>
    </source>
</evidence>
<evidence type="ECO:0000256" key="3">
    <source>
        <dbReference type="ARBA" id="ARBA00022989"/>
    </source>
</evidence>
<protein>
    <recommendedName>
        <fullName evidence="5">Sec-independent protein translocase protein TatC</fullName>
    </recommendedName>
</protein>
<name>A0A916RPR9_9BACI</name>
<evidence type="ECO:0000256" key="5">
    <source>
        <dbReference type="HAMAP-Rule" id="MF_00902"/>
    </source>
</evidence>
<dbReference type="GO" id="GO:0033281">
    <property type="term" value="C:TAT protein transport complex"/>
    <property type="evidence" value="ECO:0007669"/>
    <property type="project" value="UniProtKB-UniRule"/>
</dbReference>
<dbReference type="Pfam" id="PF00902">
    <property type="entry name" value="TatC"/>
    <property type="match status" value="1"/>
</dbReference>
<feature type="transmembrane region" description="Helical" evidence="5">
    <location>
        <begin position="21"/>
        <end position="41"/>
    </location>
</feature>
<dbReference type="EMBL" id="BMEY01000001">
    <property type="protein sequence ID" value="GGA61738.1"/>
    <property type="molecule type" value="Genomic_DNA"/>
</dbReference>